<protein>
    <submittedName>
        <fullName evidence="2">Uncharacterized protein</fullName>
    </submittedName>
</protein>
<evidence type="ECO:0000313" key="3">
    <source>
        <dbReference type="Proteomes" id="UP000075349"/>
    </source>
</evidence>
<dbReference type="SUPFAM" id="SSF56925">
    <property type="entry name" value="OMPA-like"/>
    <property type="match status" value="1"/>
</dbReference>
<comment type="caution">
    <text evidence="2">The sequence shown here is derived from an EMBL/GenBank/DDBJ whole genome shotgun (WGS) entry which is preliminary data.</text>
</comment>
<keyword evidence="1" id="KW-0732">Signal</keyword>
<accession>A0A151JKP0</accession>
<evidence type="ECO:0000256" key="1">
    <source>
        <dbReference type="SAM" id="SignalP"/>
    </source>
</evidence>
<organism evidence="2 3">
    <name type="scientific">Vibrio cidicii</name>
    <dbReference type="NCBI Taxonomy" id="1763883"/>
    <lineage>
        <taxon>Bacteria</taxon>
        <taxon>Pseudomonadati</taxon>
        <taxon>Pseudomonadota</taxon>
        <taxon>Gammaproteobacteria</taxon>
        <taxon>Vibrionales</taxon>
        <taxon>Vibrionaceae</taxon>
        <taxon>Vibrio</taxon>
    </lineage>
</organism>
<dbReference type="EMBL" id="LOMK01000001">
    <property type="protein sequence ID" value="KYN26361.1"/>
    <property type="molecule type" value="Genomic_DNA"/>
</dbReference>
<dbReference type="Gene3D" id="2.40.160.20">
    <property type="match status" value="1"/>
</dbReference>
<name>A0A151JKP0_9VIBR</name>
<dbReference type="InterPro" id="IPR011250">
    <property type="entry name" value="OMP/PagP_B-barrel"/>
</dbReference>
<evidence type="ECO:0000313" key="2">
    <source>
        <dbReference type="EMBL" id="KYN26361.1"/>
    </source>
</evidence>
<reference evidence="3" key="1">
    <citation type="submission" date="2015-12" db="EMBL/GenBank/DDBJ databases">
        <authorList>
            <person name="Tarr C.L."/>
            <person name="Gladney L.M."/>
        </authorList>
    </citation>
    <scope>NUCLEOTIDE SEQUENCE [LARGE SCALE GENOMIC DNA]</scope>
    <source>
        <strain evidence="3">2756-81</strain>
    </source>
</reference>
<dbReference type="Proteomes" id="UP000075349">
    <property type="component" value="Unassembled WGS sequence"/>
</dbReference>
<feature type="chain" id="PRO_5007582814" evidence="1">
    <location>
        <begin position="22"/>
        <end position="212"/>
    </location>
</feature>
<dbReference type="AlphaFoldDB" id="A0A151JKP0"/>
<proteinExistence type="predicted"/>
<sequence>MIKNNWLVLAIVLGSVGVARAESDDGSVEEEQVYNHFSAFIGSGTTNKNWFDGSNASFFEIRFNKPLSSGWLMEVDYSVQFFHPDNFTARVDRVLISGGYHYDITSRLDVYALYGVGLLGYEQRDNKTDKKLDSQSDLLQGARLGFNYLINREVTLTLEGEFTRSDWVDEDNIKLAFNYQWNDVFGTGIFYKYRDAGKDYISEGGISARVIY</sequence>
<dbReference type="RefSeq" id="WP_065819697.1">
    <property type="nucleotide sequence ID" value="NZ_MPKQ01000010.1"/>
</dbReference>
<feature type="signal peptide" evidence="1">
    <location>
        <begin position="1"/>
        <end position="21"/>
    </location>
</feature>
<gene>
    <name evidence="2" type="ORF">AUQ44_15020</name>
</gene>